<dbReference type="Proteomes" id="UP001055811">
    <property type="component" value="Linkage Group LG07"/>
</dbReference>
<sequence length="339" mass="38486">MAVEAPNITLFSSQFLPNREMIDQINATTYGDRLQTAYGMAPLPGNKMERMILMYGAGMTDSFPTPAFKAESGLTSSLPFSRKRPRIDQSSSFNAPLVNQNELSHHLLGAFTFVSEDIASHIYLQQSEIDRFISHHTEKMKTEIEEMRKRNSRTLIAAAEERMMKKLKAKEEEIVKIGQLNWSLEEKVKSLNVENQIWRELAQANEATANALRNNLQQVLAQLQLQQQYRLDFIDNAAKPTASIDAAQSYCGSNHEDQYQDQQRMLAEDDGRERKLNHNNDADEYGRFNRRCRNCAKEESCVLLLPCRHLCVCTLCDSSISICPICKSTKSAGVHVNMS</sequence>
<evidence type="ECO:0000313" key="2">
    <source>
        <dbReference type="Proteomes" id="UP001055811"/>
    </source>
</evidence>
<dbReference type="EMBL" id="CM042015">
    <property type="protein sequence ID" value="KAI3708796.1"/>
    <property type="molecule type" value="Genomic_DNA"/>
</dbReference>
<name>A0ACB9AGB8_CICIN</name>
<organism evidence="1 2">
    <name type="scientific">Cichorium intybus</name>
    <name type="common">Chicory</name>
    <dbReference type="NCBI Taxonomy" id="13427"/>
    <lineage>
        <taxon>Eukaryota</taxon>
        <taxon>Viridiplantae</taxon>
        <taxon>Streptophyta</taxon>
        <taxon>Embryophyta</taxon>
        <taxon>Tracheophyta</taxon>
        <taxon>Spermatophyta</taxon>
        <taxon>Magnoliopsida</taxon>
        <taxon>eudicotyledons</taxon>
        <taxon>Gunneridae</taxon>
        <taxon>Pentapetalae</taxon>
        <taxon>asterids</taxon>
        <taxon>campanulids</taxon>
        <taxon>Asterales</taxon>
        <taxon>Asteraceae</taxon>
        <taxon>Cichorioideae</taxon>
        <taxon>Cichorieae</taxon>
        <taxon>Cichoriinae</taxon>
        <taxon>Cichorium</taxon>
    </lineage>
</organism>
<accession>A0ACB9AGB8</accession>
<comment type="caution">
    <text evidence="1">The sequence shown here is derived from an EMBL/GenBank/DDBJ whole genome shotgun (WGS) entry which is preliminary data.</text>
</comment>
<proteinExistence type="predicted"/>
<gene>
    <name evidence="1" type="ORF">L2E82_38252</name>
</gene>
<protein>
    <submittedName>
        <fullName evidence="1">Uncharacterized protein</fullName>
    </submittedName>
</protein>
<evidence type="ECO:0000313" key="1">
    <source>
        <dbReference type="EMBL" id="KAI3708796.1"/>
    </source>
</evidence>
<reference evidence="2" key="1">
    <citation type="journal article" date="2022" name="Mol. Ecol. Resour.">
        <title>The genomes of chicory, endive, great burdock and yacon provide insights into Asteraceae palaeo-polyploidization history and plant inulin production.</title>
        <authorList>
            <person name="Fan W."/>
            <person name="Wang S."/>
            <person name="Wang H."/>
            <person name="Wang A."/>
            <person name="Jiang F."/>
            <person name="Liu H."/>
            <person name="Zhao H."/>
            <person name="Xu D."/>
            <person name="Zhang Y."/>
        </authorList>
    </citation>
    <scope>NUCLEOTIDE SEQUENCE [LARGE SCALE GENOMIC DNA]</scope>
    <source>
        <strain evidence="2">cv. Punajuju</strain>
    </source>
</reference>
<keyword evidence="2" id="KW-1185">Reference proteome</keyword>
<reference evidence="1 2" key="2">
    <citation type="journal article" date="2022" name="Mol. Ecol. Resour.">
        <title>The genomes of chicory, endive, great burdock and yacon provide insights into Asteraceae paleo-polyploidization history and plant inulin production.</title>
        <authorList>
            <person name="Fan W."/>
            <person name="Wang S."/>
            <person name="Wang H."/>
            <person name="Wang A."/>
            <person name="Jiang F."/>
            <person name="Liu H."/>
            <person name="Zhao H."/>
            <person name="Xu D."/>
            <person name="Zhang Y."/>
        </authorList>
    </citation>
    <scope>NUCLEOTIDE SEQUENCE [LARGE SCALE GENOMIC DNA]</scope>
    <source>
        <strain evidence="2">cv. Punajuju</strain>
        <tissue evidence="1">Leaves</tissue>
    </source>
</reference>